<evidence type="ECO:0000313" key="3">
    <source>
        <dbReference type="Proteomes" id="UP000178656"/>
    </source>
</evidence>
<dbReference type="SUPFAM" id="SSF53756">
    <property type="entry name" value="UDP-Glycosyltransferase/glycogen phosphorylase"/>
    <property type="match status" value="1"/>
</dbReference>
<dbReference type="AlphaFoldDB" id="A0A1F5T5Z1"/>
<comment type="caution">
    <text evidence="2">The sequence shown here is derived from an EMBL/GenBank/DDBJ whole genome shotgun (WGS) entry which is preliminary data.</text>
</comment>
<proteinExistence type="predicted"/>
<dbReference type="Proteomes" id="UP000178656">
    <property type="component" value="Unassembled WGS sequence"/>
</dbReference>
<feature type="domain" description="Spore protein YkvP/CgeB glycosyl transferase-like" evidence="1">
    <location>
        <begin position="219"/>
        <end position="358"/>
    </location>
</feature>
<evidence type="ECO:0000313" key="2">
    <source>
        <dbReference type="EMBL" id="OGF34309.1"/>
    </source>
</evidence>
<evidence type="ECO:0000259" key="1">
    <source>
        <dbReference type="Pfam" id="PF13524"/>
    </source>
</evidence>
<organism evidence="2 3">
    <name type="scientific">Candidatus Falkowbacteria bacterium RIFOXYC2_FULL_48_21</name>
    <dbReference type="NCBI Taxonomy" id="1798005"/>
    <lineage>
        <taxon>Bacteria</taxon>
        <taxon>Candidatus Falkowiibacteriota</taxon>
    </lineage>
</organism>
<reference evidence="2 3" key="1">
    <citation type="journal article" date="2016" name="Nat. Commun.">
        <title>Thousands of microbial genomes shed light on interconnected biogeochemical processes in an aquifer system.</title>
        <authorList>
            <person name="Anantharaman K."/>
            <person name="Brown C.T."/>
            <person name="Hug L.A."/>
            <person name="Sharon I."/>
            <person name="Castelle C.J."/>
            <person name="Probst A.J."/>
            <person name="Thomas B.C."/>
            <person name="Singh A."/>
            <person name="Wilkins M.J."/>
            <person name="Karaoz U."/>
            <person name="Brodie E.L."/>
            <person name="Williams K.H."/>
            <person name="Hubbard S.S."/>
            <person name="Banfield J.F."/>
        </authorList>
    </citation>
    <scope>NUCLEOTIDE SEQUENCE [LARGE SCALE GENOMIC DNA]</scope>
</reference>
<accession>A0A1F5T5Z1</accession>
<gene>
    <name evidence="2" type="ORF">A2482_00765</name>
</gene>
<name>A0A1F5T5Z1_9BACT</name>
<dbReference type="InterPro" id="IPR055259">
    <property type="entry name" value="YkvP/CgeB_Glyco_trans-like"/>
</dbReference>
<dbReference type="Pfam" id="PF13524">
    <property type="entry name" value="Glyco_trans_1_2"/>
    <property type="match status" value="1"/>
</dbReference>
<sequence length="369" mass="42375">MKILLFIDNPSQDSLYTFWAKALRKLGHEVIYFEQMPVLYAQPWLAKSNILRKICQWGLREKHLWGIRQIWPIKIAAPLIIGAQNKMNKKFIETARTLKPQLIIVLKGLGIYPKTLLNIKLVTDSVIVNFNGDDPHNLFSSNQNVIDSLAVYDHVFTWSKMLVKRLTDDGATRVHYLPFAADADVYKGCENPTAEERKMYGSDIVFVGTGDPERKSELESLSDLDLGIWGPYWDRNCKKSHLMARLRGGRIDVNTMAKVYRSSKVVLNLMREQNFSSHNMKTFEIPSIGAFMLAPRTSEHADFFEEGKDIACYGSAHELREKAIYFIAHDAERAAMAKSAHEKTLRYHTYIQRMTELLRLIALEQPPRA</sequence>
<dbReference type="EMBL" id="MFGM01000074">
    <property type="protein sequence ID" value="OGF34309.1"/>
    <property type="molecule type" value="Genomic_DNA"/>
</dbReference>
<protein>
    <recommendedName>
        <fullName evidence="1">Spore protein YkvP/CgeB glycosyl transferase-like domain-containing protein</fullName>
    </recommendedName>
</protein>
<dbReference type="Gene3D" id="3.40.50.2000">
    <property type="entry name" value="Glycogen Phosphorylase B"/>
    <property type="match status" value="1"/>
</dbReference>